<keyword evidence="3" id="KW-1185">Reference proteome</keyword>
<protein>
    <recommendedName>
        <fullName evidence="4">Chitin-binding type-2 domain-containing protein</fullName>
    </recommendedName>
</protein>
<feature type="non-terminal residue" evidence="2">
    <location>
        <position position="195"/>
    </location>
</feature>
<evidence type="ECO:0008006" key="4">
    <source>
        <dbReference type="Google" id="ProtNLM"/>
    </source>
</evidence>
<feature type="signal peptide" evidence="1">
    <location>
        <begin position="1"/>
        <end position="27"/>
    </location>
</feature>
<evidence type="ECO:0000256" key="1">
    <source>
        <dbReference type="SAM" id="SignalP"/>
    </source>
</evidence>
<evidence type="ECO:0000313" key="3">
    <source>
        <dbReference type="Proteomes" id="UP001143981"/>
    </source>
</evidence>
<proteinExistence type="predicted"/>
<dbReference type="AlphaFoldDB" id="A0A9W7YF63"/>
<dbReference type="Proteomes" id="UP001143981">
    <property type="component" value="Unassembled WGS sequence"/>
</dbReference>
<feature type="chain" id="PRO_5040996184" description="Chitin-binding type-2 domain-containing protein" evidence="1">
    <location>
        <begin position="28"/>
        <end position="195"/>
    </location>
</feature>
<comment type="caution">
    <text evidence="2">The sequence shown here is derived from an EMBL/GenBank/DDBJ whole genome shotgun (WGS) entry which is preliminary data.</text>
</comment>
<gene>
    <name evidence="2" type="ORF">LPJ61_001289</name>
</gene>
<keyword evidence="1" id="KW-0732">Signal</keyword>
<reference evidence="2" key="1">
    <citation type="submission" date="2022-07" db="EMBL/GenBank/DDBJ databases">
        <title>Phylogenomic reconstructions and comparative analyses of Kickxellomycotina fungi.</title>
        <authorList>
            <person name="Reynolds N.K."/>
            <person name="Stajich J.E."/>
            <person name="Barry K."/>
            <person name="Grigoriev I.V."/>
            <person name="Crous P."/>
            <person name="Smith M.E."/>
        </authorList>
    </citation>
    <scope>NUCLEOTIDE SEQUENCE</scope>
    <source>
        <strain evidence="2">BCRC 34381</strain>
    </source>
</reference>
<sequence length="195" mass="20482">MLRMLMLSPVALLWLLLLLLAVHPARGQQGSACAEGSRQCQAQDKTSPFYYKCAGGQWSLYTCGNGYTCSSSGGSGAVCVSNSPPPPACVDGQRRCVSTNKNLYYHCSGGAWTLYTCGNGYQCSQTSPLQATCTPTAPQCASGSQRCVGSQSPSLYFACTGGTWNLKSCNTGDRCIDIPDGTVNCQVGGARKSGR</sequence>
<dbReference type="EMBL" id="JANBOI010000101">
    <property type="protein sequence ID" value="KAJ1734019.1"/>
    <property type="molecule type" value="Genomic_DNA"/>
</dbReference>
<name>A0A9W7YF63_9FUNG</name>
<dbReference type="OrthoDB" id="5532901at2759"/>
<evidence type="ECO:0000313" key="2">
    <source>
        <dbReference type="EMBL" id="KAJ1734019.1"/>
    </source>
</evidence>
<accession>A0A9W7YF63</accession>
<organism evidence="2 3">
    <name type="scientific">Coemansia biformis</name>
    <dbReference type="NCBI Taxonomy" id="1286918"/>
    <lineage>
        <taxon>Eukaryota</taxon>
        <taxon>Fungi</taxon>
        <taxon>Fungi incertae sedis</taxon>
        <taxon>Zoopagomycota</taxon>
        <taxon>Kickxellomycotina</taxon>
        <taxon>Kickxellomycetes</taxon>
        <taxon>Kickxellales</taxon>
        <taxon>Kickxellaceae</taxon>
        <taxon>Coemansia</taxon>
    </lineage>
</organism>